<feature type="transmembrane region" description="Helical" evidence="1">
    <location>
        <begin position="496"/>
        <end position="515"/>
    </location>
</feature>
<dbReference type="Gene3D" id="2.60.40.10">
    <property type="entry name" value="Immunoglobulins"/>
    <property type="match status" value="1"/>
</dbReference>
<dbReference type="PANTHER" id="PTHR39198">
    <property type="entry name" value="HYPOTHETICAL MEMBRANE PROTEIN, CONSERVED"/>
    <property type="match status" value="1"/>
</dbReference>
<gene>
    <name evidence="3" type="ORF">APZ16_06780</name>
</gene>
<keyword evidence="1" id="KW-0812">Transmembrane</keyword>
<proteinExistence type="predicted"/>
<dbReference type="STRING" id="1776334.APZ16_06780"/>
<organism evidence="3 4">
    <name type="scientific">Hadarchaeum yellowstonense</name>
    <dbReference type="NCBI Taxonomy" id="1776334"/>
    <lineage>
        <taxon>Archaea</taxon>
        <taxon>Methanobacteriati</taxon>
        <taxon>Candidatus Hadarchaeota</taxon>
        <taxon>Candidatus Hadarchaeia</taxon>
        <taxon>Candidatus Hadarchaeales</taxon>
        <taxon>Candidatus Hadarchaeaceae</taxon>
        <taxon>Candidatus Hadarchaeum</taxon>
    </lineage>
</organism>
<name>A0A147JU61_HADYE</name>
<reference evidence="3 4" key="1">
    <citation type="journal article" date="2016" name="Nat. Microbiol.">
        <title>Genomic inference of the metabolism of cosmopolitan subsurface Archaea, Hadesarchaea.</title>
        <authorList>
            <person name="Baker B.J."/>
            <person name="Saw J.H."/>
            <person name="Lind A.E."/>
            <person name="Lazar C.S."/>
            <person name="Hinrichs K.-U."/>
            <person name="Teske A.P."/>
            <person name="Ettema T.J."/>
        </authorList>
    </citation>
    <scope>NUCLEOTIDE SEQUENCE [LARGE SCALE GENOMIC DNA]</scope>
</reference>
<dbReference type="PANTHER" id="PTHR39198:SF1">
    <property type="entry name" value="ALPHA-GALACTOSIDASE NEW3 DOMAIN-CONTAINING PROTEIN"/>
    <property type="match status" value="1"/>
</dbReference>
<feature type="domain" description="Alpha-galactosidase NEW3" evidence="2">
    <location>
        <begin position="176"/>
        <end position="254"/>
    </location>
</feature>
<evidence type="ECO:0000259" key="2">
    <source>
        <dbReference type="Pfam" id="PF10633"/>
    </source>
</evidence>
<feature type="domain" description="Alpha-galactosidase NEW3" evidence="2">
    <location>
        <begin position="400"/>
        <end position="474"/>
    </location>
</feature>
<dbReference type="InterPro" id="IPR013783">
    <property type="entry name" value="Ig-like_fold"/>
</dbReference>
<evidence type="ECO:0000313" key="4">
    <source>
        <dbReference type="Proteomes" id="UP000074294"/>
    </source>
</evidence>
<keyword evidence="1" id="KW-0472">Membrane</keyword>
<dbReference type="EMBL" id="LQMQ01000050">
    <property type="protein sequence ID" value="KUO39981.1"/>
    <property type="molecule type" value="Genomic_DNA"/>
</dbReference>
<dbReference type="InterPro" id="IPR018905">
    <property type="entry name" value="A-galactase_NEW3"/>
</dbReference>
<dbReference type="Proteomes" id="UP000074294">
    <property type="component" value="Unassembled WGS sequence"/>
</dbReference>
<sequence length="521" mass="56269">MGSFAGDIMKTRGRKFRGSAYLAVPFVLLAFVATASTAFAATESTSKTAIFARVTWKVVKPGDAVDFDLQITNGARLGEDPVAYDLKILDLPEGWQEKFFYQGEQVKSLTLKPGESLTVTVEILTAPNSSLGIYQLTFMAYSWMAEYASTQSLSVELREPIREINLVATFPGIVAQVGETVQHSIVIQNRGESGESLRLSALAPEGWSTRFITQDKSEVSSVYLAAGQSITLALETETTDNATPGEYTLTVRASSEDGVVNALMELMIALREKENVSDFDFVSRFPEVTAEAGKSLTYPITLRNLSANDQEIILSVVTAPEKWKTAFKSGDTEVTRITLNPSQSLDLIFQATPPSEVSVGDYSIVVEAESGSTVKQVVFKAKVVGLYKLDVQPSTLYTSVTAGNPLTTTVKVTNSGLSPVTTLSIQVTAPSGWDVSFSPARALSLDPKDSYSFTVTAVPPSNTVAGDYLISVKALSDQYVSDEVQLRVTVEAPTSWALAGVVVAVIAVSLLIFIFKKFSRR</sequence>
<evidence type="ECO:0000256" key="1">
    <source>
        <dbReference type="SAM" id="Phobius"/>
    </source>
</evidence>
<dbReference type="AlphaFoldDB" id="A0A147JU61"/>
<keyword evidence="1" id="KW-1133">Transmembrane helix</keyword>
<dbReference type="Pfam" id="PF10633">
    <property type="entry name" value="NPCBM_assoc"/>
    <property type="match status" value="2"/>
</dbReference>
<evidence type="ECO:0000313" key="3">
    <source>
        <dbReference type="EMBL" id="KUO39981.1"/>
    </source>
</evidence>
<comment type="caution">
    <text evidence="3">The sequence shown here is derived from an EMBL/GenBank/DDBJ whole genome shotgun (WGS) entry which is preliminary data.</text>
</comment>
<accession>A0A147JU61</accession>
<protein>
    <recommendedName>
        <fullName evidence="2">Alpha-galactosidase NEW3 domain-containing protein</fullName>
    </recommendedName>
</protein>